<evidence type="ECO:0000313" key="3">
    <source>
        <dbReference type="EMBL" id="KAI6649249.1"/>
    </source>
</evidence>
<organism evidence="3 4">
    <name type="scientific">Oopsacas minuta</name>
    <dbReference type="NCBI Taxonomy" id="111878"/>
    <lineage>
        <taxon>Eukaryota</taxon>
        <taxon>Metazoa</taxon>
        <taxon>Porifera</taxon>
        <taxon>Hexactinellida</taxon>
        <taxon>Hexasterophora</taxon>
        <taxon>Lyssacinosida</taxon>
        <taxon>Leucopsacidae</taxon>
        <taxon>Oopsacas</taxon>
    </lineage>
</organism>
<evidence type="ECO:0000313" key="4">
    <source>
        <dbReference type="Proteomes" id="UP001165289"/>
    </source>
</evidence>
<proteinExistence type="predicted"/>
<dbReference type="EMBL" id="JAKMXF010000321">
    <property type="protein sequence ID" value="KAI6649249.1"/>
    <property type="molecule type" value="Genomic_DNA"/>
</dbReference>
<dbReference type="Proteomes" id="UP001165289">
    <property type="component" value="Unassembled WGS sequence"/>
</dbReference>
<protein>
    <submittedName>
        <fullName evidence="3">Uncharacterized protein</fullName>
    </submittedName>
</protein>
<keyword evidence="4" id="KW-1185">Reference proteome</keyword>
<feature type="coiled-coil region" evidence="1">
    <location>
        <begin position="303"/>
        <end position="380"/>
    </location>
</feature>
<evidence type="ECO:0000256" key="2">
    <source>
        <dbReference type="SAM" id="MobiDB-lite"/>
    </source>
</evidence>
<reference evidence="3 4" key="1">
    <citation type="journal article" date="2023" name="BMC Biol.">
        <title>The compact genome of the sponge Oopsacas minuta (Hexactinellida) is lacking key metazoan core genes.</title>
        <authorList>
            <person name="Santini S."/>
            <person name="Schenkelaars Q."/>
            <person name="Jourda C."/>
            <person name="Duchesne M."/>
            <person name="Belahbib H."/>
            <person name="Rocher C."/>
            <person name="Selva M."/>
            <person name="Riesgo A."/>
            <person name="Vervoort M."/>
            <person name="Leys S.P."/>
            <person name="Kodjabachian L."/>
            <person name="Le Bivic A."/>
            <person name="Borchiellini C."/>
            <person name="Claverie J.M."/>
            <person name="Renard E."/>
        </authorList>
    </citation>
    <scope>NUCLEOTIDE SEQUENCE [LARGE SCALE GENOMIC DNA]</scope>
    <source>
        <strain evidence="3">SPO-2</strain>
    </source>
</reference>
<accession>A0AAV7JL63</accession>
<gene>
    <name evidence="3" type="ORF">LOD99_11616</name>
</gene>
<feature type="region of interest" description="Disordered" evidence="2">
    <location>
        <begin position="53"/>
        <end position="76"/>
    </location>
</feature>
<name>A0AAV7JL63_9METZ</name>
<feature type="compositionally biased region" description="Low complexity" evidence="2">
    <location>
        <begin position="58"/>
        <end position="75"/>
    </location>
</feature>
<sequence length="492" mass="56683">MYSTSDNTIYSSEEGSHIFSSLKQTGNRWSHLTSSTNSYGYASADTPCRPASAITTASSNSSSSVESSGSSGSSSIMKMKPVNLLKDFRHSSQHSLNWDMESSELNAPYDISERVYDEQLALITVQKKEINELREQVQKSKLQILRLLGSETELNSQNISQQQIELENTALKVKLAEMSMSKDREADIMKSNFSEMQGKYERALIGIGKESEEKTKHILSLQDAESELKHNLSDKEDENIILRKQIKSLHATFLKQSQTISNDKLQIESKWINHIEKQNASIASHQEQVKIDDLKLTRVVTEMKQVLDDNESLRIRHKELEVKLRDSENEVKTANDRTERELTNMRIRHKEKYNQQLKFINDENMKLKAQQKLLEKESKRTQIAFGKLENELERTKALKATGEQPHLFDTLYDKIRECVTEFQTIFCYLQSIGTNESDSFMNISQDYSLTLGHVNPEDRIKQLSKIHSRMKECHEYLETKYLSNMTQECTLQ</sequence>
<comment type="caution">
    <text evidence="3">The sequence shown here is derived from an EMBL/GenBank/DDBJ whole genome shotgun (WGS) entry which is preliminary data.</text>
</comment>
<dbReference type="AlphaFoldDB" id="A0AAV7JL63"/>
<evidence type="ECO:0000256" key="1">
    <source>
        <dbReference type="SAM" id="Coils"/>
    </source>
</evidence>
<feature type="coiled-coil region" evidence="1">
    <location>
        <begin position="116"/>
        <end position="143"/>
    </location>
</feature>
<keyword evidence="1" id="KW-0175">Coiled coil</keyword>